<dbReference type="Proteomes" id="UP001352852">
    <property type="component" value="Unassembled WGS sequence"/>
</dbReference>
<organism evidence="1 2">
    <name type="scientific">Characodon lateralis</name>
    <dbReference type="NCBI Taxonomy" id="208331"/>
    <lineage>
        <taxon>Eukaryota</taxon>
        <taxon>Metazoa</taxon>
        <taxon>Chordata</taxon>
        <taxon>Craniata</taxon>
        <taxon>Vertebrata</taxon>
        <taxon>Euteleostomi</taxon>
        <taxon>Actinopterygii</taxon>
        <taxon>Neopterygii</taxon>
        <taxon>Teleostei</taxon>
        <taxon>Neoteleostei</taxon>
        <taxon>Acanthomorphata</taxon>
        <taxon>Ovalentaria</taxon>
        <taxon>Atherinomorphae</taxon>
        <taxon>Cyprinodontiformes</taxon>
        <taxon>Goodeidae</taxon>
        <taxon>Characodon</taxon>
    </lineage>
</organism>
<keyword evidence="2" id="KW-1185">Reference proteome</keyword>
<proteinExistence type="predicted"/>
<evidence type="ECO:0000313" key="1">
    <source>
        <dbReference type="EMBL" id="MED6284788.1"/>
    </source>
</evidence>
<reference evidence="1 2" key="1">
    <citation type="submission" date="2021-06" db="EMBL/GenBank/DDBJ databases">
        <authorList>
            <person name="Palmer J.M."/>
        </authorList>
    </citation>
    <scope>NUCLEOTIDE SEQUENCE [LARGE SCALE GENOMIC DNA]</scope>
    <source>
        <strain evidence="1 2">CL_MEX2019</strain>
        <tissue evidence="1">Muscle</tissue>
    </source>
</reference>
<protein>
    <submittedName>
        <fullName evidence="1">Uncharacterized protein</fullName>
    </submittedName>
</protein>
<name>A0ABU7EEV5_9TELE</name>
<dbReference type="EMBL" id="JAHUTJ010051489">
    <property type="protein sequence ID" value="MED6284788.1"/>
    <property type="molecule type" value="Genomic_DNA"/>
</dbReference>
<sequence>MTTKMSQPIKYCIQVVLCNCDIAVTTVIQCIVQLKCFSHAHKPVCMVLSLCLCSFYPEKTVSASVANDLAPEGLTVEQFFFHSSESSSFLLSRHSKMTT</sequence>
<accession>A0ABU7EEV5</accession>
<comment type="caution">
    <text evidence="1">The sequence shown here is derived from an EMBL/GenBank/DDBJ whole genome shotgun (WGS) entry which is preliminary data.</text>
</comment>
<evidence type="ECO:0000313" key="2">
    <source>
        <dbReference type="Proteomes" id="UP001352852"/>
    </source>
</evidence>
<gene>
    <name evidence="1" type="ORF">CHARACLAT_022549</name>
</gene>